<evidence type="ECO:0008006" key="4">
    <source>
        <dbReference type="Google" id="ProtNLM"/>
    </source>
</evidence>
<keyword evidence="1" id="KW-0732">Signal</keyword>
<proteinExistence type="predicted"/>
<comment type="caution">
    <text evidence="2">The sequence shown here is derived from an EMBL/GenBank/DDBJ whole genome shotgun (WGS) entry which is preliminary data.</text>
</comment>
<reference evidence="2" key="2">
    <citation type="submission" date="2018-07" db="EMBL/GenBank/DDBJ databases">
        <authorList>
            <person name="Ashton P.M."/>
            <person name="Dallman T."/>
            <person name="Nair S."/>
            <person name="De Pinna E."/>
            <person name="Peters T."/>
            <person name="Grant K."/>
        </authorList>
    </citation>
    <scope>NUCLEOTIDE SEQUENCE</scope>
    <source>
        <strain evidence="2">506860</strain>
    </source>
</reference>
<feature type="chain" id="PRO_5036142521" description="Fimbrial protein" evidence="1">
    <location>
        <begin position="24"/>
        <end position="176"/>
    </location>
</feature>
<dbReference type="EMBL" id="AAKRAQ010000036">
    <property type="protein sequence ID" value="ECU7778938.1"/>
    <property type="molecule type" value="Genomic_DNA"/>
</dbReference>
<organism evidence="2">
    <name type="scientific">Salmonella abony</name>
    <dbReference type="NCBI Taxonomy" id="29482"/>
    <lineage>
        <taxon>Bacteria</taxon>
        <taxon>Pseudomonadati</taxon>
        <taxon>Pseudomonadota</taxon>
        <taxon>Gammaproteobacteria</taxon>
        <taxon>Enterobacterales</taxon>
        <taxon>Enterobacteriaceae</taxon>
        <taxon>Salmonella</taxon>
    </lineage>
</organism>
<evidence type="ECO:0000313" key="2">
    <source>
        <dbReference type="EMBL" id="EBS6067246.1"/>
    </source>
</evidence>
<name>A0A5H6TDF9_SALAB</name>
<sequence length="176" mass="18189">MKLNKTMLVLAAAGLLTSAASYAGETLPAVQAEAQVQVTSQLAVSHTLTPERFNAGKVGDNAVVARGAVALTSGGKISNVTLAWNRTVNPNDDVMLSGFGDRAAMRDMSGDTLHAVAYVQLEPVTPVTASVGVKSVVYSLTTPGSEFDYTVNLMSGVNKLDAGNYSLAVVAQVETA</sequence>
<protein>
    <recommendedName>
        <fullName evidence="4">Fimbrial protein</fullName>
    </recommendedName>
</protein>
<accession>A0A5H6TDF9</accession>
<dbReference type="EMBL" id="AAGWAL010000021">
    <property type="protein sequence ID" value="EBS6067246.1"/>
    <property type="molecule type" value="Genomic_DNA"/>
</dbReference>
<evidence type="ECO:0000313" key="3">
    <source>
        <dbReference type="EMBL" id="ECU7778938.1"/>
    </source>
</evidence>
<feature type="signal peptide" evidence="1">
    <location>
        <begin position="1"/>
        <end position="23"/>
    </location>
</feature>
<gene>
    <name evidence="3" type="ORF">BEJ32_22830</name>
    <name evidence="2" type="ORF">DVF10_14425</name>
</gene>
<dbReference type="AlphaFoldDB" id="A0A5H6TDF9"/>
<evidence type="ECO:0000256" key="1">
    <source>
        <dbReference type="SAM" id="SignalP"/>
    </source>
</evidence>
<reference evidence="3" key="1">
    <citation type="submission" date="2018-07" db="EMBL/GenBank/DDBJ databases">
        <authorList>
            <consortium name="PulseNet: The National Subtyping Network for Foodborne Disease Surveillance"/>
            <person name="Tarr C.L."/>
            <person name="Trees E."/>
            <person name="Katz L.S."/>
            <person name="Carleton-Romer H.A."/>
            <person name="Stroika S."/>
            <person name="Kucerova Z."/>
            <person name="Roache K.F."/>
            <person name="Sabol A.L."/>
            <person name="Besser J."/>
            <person name="Gerner-Smidt P."/>
        </authorList>
    </citation>
    <scope>NUCLEOTIDE SEQUENCE</scope>
    <source>
        <strain evidence="3">PNUSAS003091</strain>
    </source>
</reference>